<reference evidence="1" key="1">
    <citation type="journal article" date="2014" name="PLoS ONE">
        <title>Transcriptome-Based Identification of ABC Transporters in the Western Tarnished Plant Bug Lygus hesperus.</title>
        <authorList>
            <person name="Hull J.J."/>
            <person name="Chaney K."/>
            <person name="Geib S.M."/>
            <person name="Fabrick J.A."/>
            <person name="Brent C.S."/>
            <person name="Walsh D."/>
            <person name="Lavine L.C."/>
        </authorList>
    </citation>
    <scope>NUCLEOTIDE SEQUENCE</scope>
</reference>
<proteinExistence type="predicted"/>
<organism evidence="1">
    <name type="scientific">Lygus hesperus</name>
    <name type="common">Western plant bug</name>
    <dbReference type="NCBI Taxonomy" id="30085"/>
    <lineage>
        <taxon>Eukaryota</taxon>
        <taxon>Metazoa</taxon>
        <taxon>Ecdysozoa</taxon>
        <taxon>Arthropoda</taxon>
        <taxon>Hexapoda</taxon>
        <taxon>Insecta</taxon>
        <taxon>Pterygota</taxon>
        <taxon>Neoptera</taxon>
        <taxon>Paraneoptera</taxon>
        <taxon>Hemiptera</taxon>
        <taxon>Heteroptera</taxon>
        <taxon>Panheteroptera</taxon>
        <taxon>Cimicomorpha</taxon>
        <taxon>Miridae</taxon>
        <taxon>Mirini</taxon>
        <taxon>Lygus</taxon>
    </lineage>
</organism>
<dbReference type="EMBL" id="GBHO01019772">
    <property type="protein sequence ID" value="JAG23832.1"/>
    <property type="molecule type" value="Transcribed_RNA"/>
</dbReference>
<dbReference type="AlphaFoldDB" id="A0A0A9XSY4"/>
<accession>A0A0A9XSY4</accession>
<evidence type="ECO:0000313" key="1">
    <source>
        <dbReference type="EMBL" id="JAG23832.1"/>
    </source>
</evidence>
<sequence>MTKYDGNILRWHEFWDQFSSIIENRQQMSDVDKLSYLSSLVEVDAKRANEGLDITNSNYKIALYRLTERFGKKGSLIVAHYTALQQIPKSTRDVTSFYLLARLGIIMTRDQYLYCFFHMFDSDFKLLGMFSFGSQ</sequence>
<dbReference type="PANTHER" id="PTHR22954:SF3">
    <property type="entry name" value="PROTEIN CBG08539"/>
    <property type="match status" value="1"/>
</dbReference>
<dbReference type="PANTHER" id="PTHR22954">
    <property type="entry name" value="RETROVIRAL PROTEASE-RELATED"/>
    <property type="match status" value="1"/>
</dbReference>
<protein>
    <submittedName>
        <fullName evidence="1">Phospholipase D alpha 1</fullName>
    </submittedName>
</protein>
<reference evidence="1" key="2">
    <citation type="submission" date="2014-07" db="EMBL/GenBank/DDBJ databases">
        <authorList>
            <person name="Hull J."/>
        </authorList>
    </citation>
    <scope>NUCLEOTIDE SEQUENCE</scope>
</reference>
<name>A0A0A9XSY4_LYGHE</name>
<gene>
    <name evidence="1" type="primary">PLD1_4</name>
    <name evidence="1" type="ORF">CM83_3869</name>
</gene>
<dbReference type="InterPro" id="IPR005312">
    <property type="entry name" value="DUF1759"/>
</dbReference>
<dbReference type="Pfam" id="PF03564">
    <property type="entry name" value="DUF1759"/>
    <property type="match status" value="1"/>
</dbReference>